<name>A0AAX2UHH1_9BACT</name>
<sequence length="154" mass="18672">SIFNQSLKHLNLMQDEKDYINEYKMFLEKLKQFSQKYNHYKIMPIQLINNLKIAYIQKLSLEDINNININSKLHLLKALYLCEDYVLFDKNKQALFNEEKIKELDFNSSFYIIFSLHKDKITDTYLKARKRLYKSIDTFKKLGFKDLENAYEVY</sequence>
<evidence type="ECO:0000313" key="2">
    <source>
        <dbReference type="Proteomes" id="UP000306813"/>
    </source>
</evidence>
<protein>
    <submittedName>
        <fullName evidence="1">Uncharacterized protein</fullName>
    </submittedName>
</protein>
<comment type="caution">
    <text evidence="1">The sequence shown here is derived from an EMBL/GenBank/DDBJ whole genome shotgun (WGS) entry which is preliminary data.</text>
</comment>
<accession>A0AAX2UHH1</accession>
<proteinExistence type="predicted"/>
<dbReference type="EMBL" id="VDBS01000158">
    <property type="protein sequence ID" value="TNB54271.1"/>
    <property type="molecule type" value="Genomic_DNA"/>
</dbReference>
<feature type="non-terminal residue" evidence="1">
    <location>
        <position position="1"/>
    </location>
</feature>
<evidence type="ECO:0000313" key="1">
    <source>
        <dbReference type="EMBL" id="TNB54271.1"/>
    </source>
</evidence>
<organism evidence="1 2">
    <name type="scientific">Campylobacter helveticus</name>
    <dbReference type="NCBI Taxonomy" id="28898"/>
    <lineage>
        <taxon>Bacteria</taxon>
        <taxon>Pseudomonadati</taxon>
        <taxon>Campylobacterota</taxon>
        <taxon>Epsilonproteobacteria</taxon>
        <taxon>Campylobacterales</taxon>
        <taxon>Campylobacteraceae</taxon>
        <taxon>Campylobacter</taxon>
    </lineage>
</organism>
<gene>
    <name evidence="1" type="ORF">FDW42_10430</name>
</gene>
<dbReference type="AlphaFoldDB" id="A0AAX2UHH1"/>
<reference evidence="1 2" key="1">
    <citation type="submission" date="2019-05" db="EMBL/GenBank/DDBJ databases">
        <title>Draft genomes of eight strains of Campylobacter helveticus isolated from cats and a dog in New Zealand.</title>
        <authorList>
            <person name="Bojanic K."/>
            <person name="Midwinter A.C."/>
            <person name="Biggs P.J."/>
            <person name="Acke E."/>
            <person name="Cornelius A.J."/>
            <person name="Marshall J.C."/>
        </authorList>
    </citation>
    <scope>NUCLEOTIDE SEQUENCE [LARGE SCALE GENOMIC DNA]</scope>
    <source>
        <strain evidence="1 2">ACP123b</strain>
    </source>
</reference>
<dbReference type="Proteomes" id="UP000306813">
    <property type="component" value="Unassembled WGS sequence"/>
</dbReference>
<feature type="non-terminal residue" evidence="1">
    <location>
        <position position="154"/>
    </location>
</feature>